<evidence type="ECO:0000256" key="2">
    <source>
        <dbReference type="ARBA" id="ARBA00023315"/>
    </source>
</evidence>
<dbReference type="GO" id="GO:0035447">
    <property type="term" value="F:mycothiol synthase activity"/>
    <property type="evidence" value="ECO:0007669"/>
    <property type="project" value="UniProtKB-EC"/>
</dbReference>
<evidence type="ECO:0000313" key="4">
    <source>
        <dbReference type="EMBL" id="MQY16912.1"/>
    </source>
</evidence>
<dbReference type="SUPFAM" id="SSF55729">
    <property type="entry name" value="Acyl-CoA N-acyltransferases (Nat)"/>
    <property type="match status" value="1"/>
</dbReference>
<reference evidence="4 5" key="1">
    <citation type="submission" date="2019-10" db="EMBL/GenBank/DDBJ databases">
        <title>Streptomyces smaragdinus sp. nov. and Streptomyces fabii sp. nov., isolated from the gut of fungus growing-termite Macrotermes natalensis.</title>
        <authorList>
            <person name="Schwitalla J."/>
            <person name="Benndorf R."/>
            <person name="Martin K."/>
            <person name="De Beer W."/>
            <person name="Kaster A.-K."/>
            <person name="Vollmers J."/>
            <person name="Poulsen M."/>
            <person name="Beemelmanns C."/>
        </authorList>
    </citation>
    <scope>NUCLEOTIDE SEQUENCE [LARGE SCALE GENOMIC DNA]</scope>
    <source>
        <strain evidence="4 5">RB5</strain>
    </source>
</reference>
<dbReference type="InterPro" id="IPR000182">
    <property type="entry name" value="GNAT_dom"/>
</dbReference>
<dbReference type="AlphaFoldDB" id="A0A7K0CV98"/>
<dbReference type="PANTHER" id="PTHR43877">
    <property type="entry name" value="AMINOALKYLPHOSPHONATE N-ACETYLTRANSFERASE-RELATED-RELATED"/>
    <property type="match status" value="1"/>
</dbReference>
<dbReference type="InterPro" id="IPR050832">
    <property type="entry name" value="Bact_Acetyltransf"/>
</dbReference>
<dbReference type="PROSITE" id="PS51186">
    <property type="entry name" value="GNAT"/>
    <property type="match status" value="1"/>
</dbReference>
<protein>
    <submittedName>
        <fullName evidence="4">Mycothiol acetyltransferase</fullName>
        <ecNumber evidence="4">2.3.1.189</ecNumber>
    </submittedName>
</protein>
<name>A0A7K0CV98_9ACTN</name>
<dbReference type="Gene3D" id="3.40.630.30">
    <property type="match status" value="1"/>
</dbReference>
<keyword evidence="2 4" id="KW-0012">Acyltransferase</keyword>
<proteinExistence type="predicted"/>
<dbReference type="Pfam" id="PF00583">
    <property type="entry name" value="Acetyltransf_1"/>
    <property type="match status" value="1"/>
</dbReference>
<dbReference type="Proteomes" id="UP000466345">
    <property type="component" value="Unassembled WGS sequence"/>
</dbReference>
<gene>
    <name evidence="4" type="primary">mshD_8</name>
    <name evidence="4" type="ORF">SRB5_71160</name>
</gene>
<dbReference type="EC" id="2.3.1.189" evidence="4"/>
<dbReference type="CDD" id="cd04301">
    <property type="entry name" value="NAT_SF"/>
    <property type="match status" value="1"/>
</dbReference>
<evidence type="ECO:0000313" key="5">
    <source>
        <dbReference type="Proteomes" id="UP000466345"/>
    </source>
</evidence>
<evidence type="ECO:0000259" key="3">
    <source>
        <dbReference type="PROSITE" id="PS51186"/>
    </source>
</evidence>
<accession>A0A7K0CV98</accession>
<feature type="domain" description="N-acetyltransferase" evidence="3">
    <location>
        <begin position="23"/>
        <end position="190"/>
    </location>
</feature>
<sequence length="190" mass="20936">MGLGSSIGRMEYVIRGQRVDEWREVKELRLAGLLDEAAPIAFLETYENALARPDAFWQERAERAAAGVEVKGFVAEDGDGRWVGSVTVLVEVPGGAVEFASQAKVPQGHLVGVYIRPEARGAGLGEKLFAAAMEWAFALEEPRLERVRLYVHERNGRAETLYRRCGFVRTGHTLPADVGGLEVEMAVERP</sequence>
<evidence type="ECO:0000256" key="1">
    <source>
        <dbReference type="ARBA" id="ARBA00022679"/>
    </source>
</evidence>
<organism evidence="4 5">
    <name type="scientific">Streptomyces smaragdinus</name>
    <dbReference type="NCBI Taxonomy" id="2585196"/>
    <lineage>
        <taxon>Bacteria</taxon>
        <taxon>Bacillati</taxon>
        <taxon>Actinomycetota</taxon>
        <taxon>Actinomycetes</taxon>
        <taxon>Kitasatosporales</taxon>
        <taxon>Streptomycetaceae</taxon>
        <taxon>Streptomyces</taxon>
    </lineage>
</organism>
<dbReference type="InterPro" id="IPR016181">
    <property type="entry name" value="Acyl_CoA_acyltransferase"/>
</dbReference>
<keyword evidence="5" id="KW-1185">Reference proteome</keyword>
<dbReference type="EMBL" id="WEGJ01000088">
    <property type="protein sequence ID" value="MQY16912.1"/>
    <property type="molecule type" value="Genomic_DNA"/>
</dbReference>
<comment type="caution">
    <text evidence="4">The sequence shown here is derived from an EMBL/GenBank/DDBJ whole genome shotgun (WGS) entry which is preliminary data.</text>
</comment>
<keyword evidence="1 4" id="KW-0808">Transferase</keyword>